<dbReference type="OrthoDB" id="406505at2759"/>
<feature type="disulfide bond" evidence="2">
    <location>
        <begin position="28"/>
        <end position="43"/>
    </location>
</feature>
<evidence type="ECO:0000313" key="7">
    <source>
        <dbReference type="EnsemblPlants" id="Pp3c13_20039V3.1"/>
    </source>
</evidence>
<dbReference type="Proteomes" id="UP000006727">
    <property type="component" value="Chromosome 13"/>
</dbReference>
<evidence type="ECO:0000256" key="1">
    <source>
        <dbReference type="ARBA" id="ARBA00022669"/>
    </source>
</evidence>
<dbReference type="Gene3D" id="2.40.40.10">
    <property type="entry name" value="RlpA-like domain"/>
    <property type="match status" value="1"/>
</dbReference>
<evidence type="ECO:0000259" key="5">
    <source>
        <dbReference type="PROSITE" id="PS50941"/>
    </source>
</evidence>
<dbReference type="PANTHER" id="PTHR47480">
    <property type="entry name" value="EG45-LIKE DOMAIN CONTAINING PROTEIN"/>
    <property type="match status" value="1"/>
</dbReference>
<feature type="disulfide bond" evidence="2">
    <location>
        <begin position="60"/>
        <end position="64"/>
    </location>
</feature>
<dbReference type="Gramene" id="Pp3c13_20039V3.1">
    <property type="protein sequence ID" value="Pp3c13_20039V3.1"/>
    <property type="gene ID" value="Pp3c13_20039"/>
</dbReference>
<dbReference type="SUPFAM" id="SSF50685">
    <property type="entry name" value="Barwin-like endoglucanases"/>
    <property type="match status" value="1"/>
</dbReference>
<evidence type="ECO:0000256" key="2">
    <source>
        <dbReference type="PROSITE-ProRule" id="PRU00261"/>
    </source>
</evidence>
<feature type="signal peptide" evidence="3">
    <location>
        <begin position="1"/>
        <end position="25"/>
    </location>
</feature>
<dbReference type="AlphaFoldDB" id="A0A2K1JMK8"/>
<evidence type="ECO:0000259" key="4">
    <source>
        <dbReference type="PROSITE" id="PS50842"/>
    </source>
</evidence>
<organism evidence="6">
    <name type="scientific">Physcomitrium patens</name>
    <name type="common">Spreading-leaved earth moss</name>
    <name type="synonym">Physcomitrella patens</name>
    <dbReference type="NCBI Taxonomy" id="3218"/>
    <lineage>
        <taxon>Eukaryota</taxon>
        <taxon>Viridiplantae</taxon>
        <taxon>Streptophyta</taxon>
        <taxon>Embryophyta</taxon>
        <taxon>Bryophyta</taxon>
        <taxon>Bryophytina</taxon>
        <taxon>Bryopsida</taxon>
        <taxon>Funariidae</taxon>
        <taxon>Funariales</taxon>
        <taxon>Funariaceae</taxon>
        <taxon>Physcomitrium</taxon>
    </lineage>
</organism>
<feature type="chain" id="PRO_5044576345" description="Chitin-binding type-1 domain-containing protein" evidence="3">
    <location>
        <begin position="26"/>
        <end position="171"/>
    </location>
</feature>
<keyword evidence="1 2" id="KW-0147">Chitin-binding</keyword>
<dbReference type="Pfam" id="PF03330">
    <property type="entry name" value="DPBB_1"/>
    <property type="match status" value="1"/>
</dbReference>
<feature type="domain" description="Expansin-like EG45" evidence="4">
    <location>
        <begin position="93"/>
        <end position="171"/>
    </location>
</feature>
<reference evidence="6 8" key="2">
    <citation type="journal article" date="2018" name="Plant J.">
        <title>The Physcomitrella patens chromosome-scale assembly reveals moss genome structure and evolution.</title>
        <authorList>
            <person name="Lang D."/>
            <person name="Ullrich K.K."/>
            <person name="Murat F."/>
            <person name="Fuchs J."/>
            <person name="Jenkins J."/>
            <person name="Haas F.B."/>
            <person name="Piednoel M."/>
            <person name="Gundlach H."/>
            <person name="Van Bel M."/>
            <person name="Meyberg R."/>
            <person name="Vives C."/>
            <person name="Morata J."/>
            <person name="Symeonidi A."/>
            <person name="Hiss M."/>
            <person name="Muchero W."/>
            <person name="Kamisugi Y."/>
            <person name="Saleh O."/>
            <person name="Blanc G."/>
            <person name="Decker E.L."/>
            <person name="van Gessel N."/>
            <person name="Grimwood J."/>
            <person name="Hayes R.D."/>
            <person name="Graham S.W."/>
            <person name="Gunter L.E."/>
            <person name="McDaniel S.F."/>
            <person name="Hoernstein S.N.W."/>
            <person name="Larsson A."/>
            <person name="Li F.W."/>
            <person name="Perroud P.F."/>
            <person name="Phillips J."/>
            <person name="Ranjan P."/>
            <person name="Rokshar D.S."/>
            <person name="Rothfels C.J."/>
            <person name="Schneider L."/>
            <person name="Shu S."/>
            <person name="Stevenson D.W."/>
            <person name="Thummler F."/>
            <person name="Tillich M."/>
            <person name="Villarreal Aguilar J.C."/>
            <person name="Widiez T."/>
            <person name="Wong G.K."/>
            <person name="Wymore A."/>
            <person name="Zhang Y."/>
            <person name="Zimmer A.D."/>
            <person name="Quatrano R.S."/>
            <person name="Mayer K.F.X."/>
            <person name="Goodstein D."/>
            <person name="Casacuberta J.M."/>
            <person name="Vandepoele K."/>
            <person name="Reski R."/>
            <person name="Cuming A.C."/>
            <person name="Tuskan G.A."/>
            <person name="Maumus F."/>
            <person name="Salse J."/>
            <person name="Schmutz J."/>
            <person name="Rensing S.A."/>
        </authorList>
    </citation>
    <scope>NUCLEOTIDE SEQUENCE [LARGE SCALE GENOMIC DNA]</scope>
    <source>
        <strain evidence="7 8">cv. Gransden 2004</strain>
    </source>
</reference>
<feature type="disulfide bond" evidence="2">
    <location>
        <begin position="42"/>
        <end position="56"/>
    </location>
</feature>
<sequence length="171" mass="18019">MARKQHMTLLASVCLLLSLLHPIAAQRCGRQARGALCAGGKCCSQYGYCGISRTHCGSGCQSQCLGSTPSPTTPSPTSERTGNASYYTPPYVPSACFGFNQAQFPANQYFAAAGDSSSANLWNGGKNCGKKFRIRCVGKGCWGGPITVRIVDRCPNGCSNGRAFDLSAKAF</sequence>
<dbReference type="GeneID" id="112290798"/>
<dbReference type="SUPFAM" id="SSF57016">
    <property type="entry name" value="Plant lectins/antimicrobial peptides"/>
    <property type="match status" value="1"/>
</dbReference>
<dbReference type="PROSITE" id="PS50842">
    <property type="entry name" value="EXPANSIN_EG45"/>
    <property type="match status" value="1"/>
</dbReference>
<dbReference type="GO" id="GO:0008061">
    <property type="term" value="F:chitin binding"/>
    <property type="evidence" value="ECO:0007669"/>
    <property type="project" value="UniProtKB-UniRule"/>
</dbReference>
<dbReference type="PaxDb" id="3218-PP1S223_71V6.1"/>
<dbReference type="PROSITE" id="PS50941">
    <property type="entry name" value="CHIT_BIND_I_2"/>
    <property type="match status" value="1"/>
</dbReference>
<dbReference type="PANTHER" id="PTHR47480:SF1">
    <property type="entry name" value="EG45-LIKE DOMAIN CONTAINING PROTEIN 1"/>
    <property type="match status" value="1"/>
</dbReference>
<dbReference type="InterPro" id="IPR007112">
    <property type="entry name" value="Expansin/allergen_DPBB_dom"/>
</dbReference>
<dbReference type="EnsemblPlants" id="Pp3c13_20039V3.1">
    <property type="protein sequence ID" value="Pp3c13_20039V3.1"/>
    <property type="gene ID" value="Pp3c13_20039"/>
</dbReference>
<dbReference type="EMBL" id="ABEU02000013">
    <property type="protein sequence ID" value="PNR42774.1"/>
    <property type="molecule type" value="Genomic_DNA"/>
</dbReference>
<dbReference type="RefSeq" id="XP_024393257.1">
    <property type="nucleotide sequence ID" value="XM_024537489.2"/>
</dbReference>
<dbReference type="CDD" id="cd22269">
    <property type="entry name" value="DPBB_EG45-like"/>
    <property type="match status" value="1"/>
</dbReference>
<reference evidence="6 8" key="1">
    <citation type="journal article" date="2008" name="Science">
        <title>The Physcomitrella genome reveals evolutionary insights into the conquest of land by plants.</title>
        <authorList>
            <person name="Rensing S."/>
            <person name="Lang D."/>
            <person name="Zimmer A."/>
            <person name="Terry A."/>
            <person name="Salamov A."/>
            <person name="Shapiro H."/>
            <person name="Nishiyama T."/>
            <person name="Perroud P.-F."/>
            <person name="Lindquist E."/>
            <person name="Kamisugi Y."/>
            <person name="Tanahashi T."/>
            <person name="Sakakibara K."/>
            <person name="Fujita T."/>
            <person name="Oishi K."/>
            <person name="Shin-I T."/>
            <person name="Kuroki Y."/>
            <person name="Toyoda A."/>
            <person name="Suzuki Y."/>
            <person name="Hashimoto A."/>
            <person name="Yamaguchi K."/>
            <person name="Sugano A."/>
            <person name="Kohara Y."/>
            <person name="Fujiyama A."/>
            <person name="Anterola A."/>
            <person name="Aoki S."/>
            <person name="Ashton N."/>
            <person name="Barbazuk W.B."/>
            <person name="Barker E."/>
            <person name="Bennetzen J."/>
            <person name="Bezanilla M."/>
            <person name="Blankenship R."/>
            <person name="Cho S.H."/>
            <person name="Dutcher S."/>
            <person name="Estelle M."/>
            <person name="Fawcett J.A."/>
            <person name="Gundlach H."/>
            <person name="Hanada K."/>
            <person name="Heyl A."/>
            <person name="Hicks K.A."/>
            <person name="Hugh J."/>
            <person name="Lohr M."/>
            <person name="Mayer K."/>
            <person name="Melkozernov A."/>
            <person name="Murata T."/>
            <person name="Nelson D."/>
            <person name="Pils B."/>
            <person name="Prigge M."/>
            <person name="Reiss B."/>
            <person name="Renner T."/>
            <person name="Rombauts S."/>
            <person name="Rushton P."/>
            <person name="Sanderfoot A."/>
            <person name="Schween G."/>
            <person name="Shiu S.-H."/>
            <person name="Stueber K."/>
            <person name="Theodoulou F.L."/>
            <person name="Tu H."/>
            <person name="Van de Peer Y."/>
            <person name="Verrier P.J."/>
            <person name="Waters E."/>
            <person name="Wood A."/>
            <person name="Yang L."/>
            <person name="Cove D."/>
            <person name="Cuming A."/>
            <person name="Hasebe M."/>
            <person name="Lucas S."/>
            <person name="Mishler D.B."/>
            <person name="Reski R."/>
            <person name="Grigoriev I."/>
            <person name="Quatrano R.S."/>
            <person name="Boore J.L."/>
        </authorList>
    </citation>
    <scope>NUCLEOTIDE SEQUENCE [LARGE SCALE GENOMIC DNA]</scope>
    <source>
        <strain evidence="7 8">cv. Gransden 2004</strain>
    </source>
</reference>
<dbReference type="InterPro" id="IPR009009">
    <property type="entry name" value="RlpA-like_DPBB"/>
</dbReference>
<evidence type="ECO:0008006" key="9">
    <source>
        <dbReference type="Google" id="ProtNLM"/>
    </source>
</evidence>
<protein>
    <recommendedName>
        <fullName evidence="9">Chitin-binding type-1 domain-containing protein</fullName>
    </recommendedName>
</protein>
<gene>
    <name evidence="7" type="primary">LOC112290798</name>
    <name evidence="6" type="ORF">PHYPA_017604</name>
</gene>
<name>A0A2K1JMK8_PHYPA</name>
<evidence type="ECO:0000313" key="8">
    <source>
        <dbReference type="Proteomes" id="UP000006727"/>
    </source>
</evidence>
<feature type="disulfide bond" evidence="2">
    <location>
        <begin position="37"/>
        <end position="49"/>
    </location>
</feature>
<proteinExistence type="predicted"/>
<keyword evidence="2" id="KW-1015">Disulfide bond</keyword>
<dbReference type="InterPro" id="IPR001002">
    <property type="entry name" value="Chitin-bd_1"/>
</dbReference>
<dbReference type="CDD" id="cd00035">
    <property type="entry name" value="ChtBD1"/>
    <property type="match status" value="1"/>
</dbReference>
<keyword evidence="8" id="KW-1185">Reference proteome</keyword>
<evidence type="ECO:0000256" key="3">
    <source>
        <dbReference type="SAM" id="SignalP"/>
    </source>
</evidence>
<reference evidence="7" key="3">
    <citation type="submission" date="2020-12" db="UniProtKB">
        <authorList>
            <consortium name="EnsemblPlants"/>
        </authorList>
    </citation>
    <scope>IDENTIFICATION</scope>
</reference>
<keyword evidence="3" id="KW-0732">Signal</keyword>
<accession>A0A2K1JMK8</accession>
<evidence type="ECO:0000313" key="6">
    <source>
        <dbReference type="EMBL" id="PNR42774.1"/>
    </source>
</evidence>
<dbReference type="OMA" id="WNNSANC"/>
<dbReference type="SMART" id="SM00270">
    <property type="entry name" value="ChtBD1"/>
    <property type="match status" value="1"/>
</dbReference>
<dbReference type="Gene3D" id="3.30.60.10">
    <property type="entry name" value="Endochitinase-like"/>
    <property type="match status" value="1"/>
</dbReference>
<dbReference type="InterPro" id="IPR036861">
    <property type="entry name" value="Endochitinase-like_sf"/>
</dbReference>
<dbReference type="InterPro" id="IPR036908">
    <property type="entry name" value="RlpA-like_sf"/>
</dbReference>
<feature type="domain" description="Chitin-binding type-1" evidence="5">
    <location>
        <begin position="25"/>
        <end position="66"/>
    </location>
</feature>
<dbReference type="Pfam" id="PF00187">
    <property type="entry name" value="Chitin_bind_1"/>
    <property type="match status" value="1"/>
</dbReference>